<dbReference type="Pfam" id="PF00939">
    <property type="entry name" value="Na_sulph_symp"/>
    <property type="match status" value="1"/>
</dbReference>
<evidence type="ECO:0000256" key="1">
    <source>
        <dbReference type="ARBA" id="ARBA00004141"/>
    </source>
</evidence>
<feature type="transmembrane region" description="Helical" evidence="6">
    <location>
        <begin position="90"/>
        <end position="113"/>
    </location>
</feature>
<feature type="transmembrane region" description="Helical" evidence="6">
    <location>
        <begin position="229"/>
        <end position="255"/>
    </location>
</feature>
<feature type="transmembrane region" description="Helical" evidence="6">
    <location>
        <begin position="338"/>
        <end position="359"/>
    </location>
</feature>
<feature type="transmembrane region" description="Helical" evidence="6">
    <location>
        <begin position="307"/>
        <end position="326"/>
    </location>
</feature>
<reference evidence="8" key="1">
    <citation type="journal article" date="2019" name="Int. J. Syst. Evol. Microbiol.">
        <title>The Global Catalogue of Microorganisms (GCM) 10K type strain sequencing project: providing services to taxonomists for standard genome sequencing and annotation.</title>
        <authorList>
            <consortium name="The Broad Institute Genomics Platform"/>
            <consortium name="The Broad Institute Genome Sequencing Center for Infectious Disease"/>
            <person name="Wu L."/>
            <person name="Ma J."/>
        </authorList>
    </citation>
    <scope>NUCLEOTIDE SEQUENCE [LARGE SCALE GENOMIC DNA]</scope>
    <source>
        <strain evidence="8">KCTC 23723</strain>
    </source>
</reference>
<feature type="transmembrane region" description="Helical" evidence="6">
    <location>
        <begin position="134"/>
        <end position="151"/>
    </location>
</feature>
<evidence type="ECO:0000313" key="8">
    <source>
        <dbReference type="Proteomes" id="UP000634667"/>
    </source>
</evidence>
<dbReference type="Proteomes" id="UP000634667">
    <property type="component" value="Unassembled WGS sequence"/>
</dbReference>
<dbReference type="EMBL" id="BMYR01000003">
    <property type="protein sequence ID" value="GGW54719.1"/>
    <property type="molecule type" value="Genomic_DNA"/>
</dbReference>
<sequence length="483" mass="51901">MPIWLKALLPVLLAVVVLLLPVPEGLDPHAWRFFAIFIAVIAGLILEPLPGAVVGLSAVVLVAIAAPWMLFSPAQLAAPNFNSAGTAFRWAVAGFGNATVWLIFSAFIFAAGYEKTQFGKRLALLLVKKMGKNTLALGYAISFADLLLAPFTPSNTARSGGTIFPIISNLPALYGSKPNDPSARLIGSYLMWVAIAATCVTSSMFLSALAPNLLATALVKSQIDISISWGTWALAFLPVGVVLLLLTPLLAYWFYPPTIKSNAEVPRWAAAELSKLGPMQLKEWLLVSFVCLALVLWIFAAKYIEPALAALLVICLMLYTKVLDWSDITGNKAAWNTLVWFATLVTLAGGLSDVGFIRWLGILGGEWLGDVSPVAATLVLVIAFYLLHYLFASSTAHTTALLPVTLAIGAAIPGMNLLIFSLLLVTSLGLMGILTPYGTGPSPIYFGSGYLPAQDYWRLGSMFGLFYLAILLCIGYPWLLLLF</sequence>
<dbReference type="InterPro" id="IPR030676">
    <property type="entry name" value="CitT-rel"/>
</dbReference>
<evidence type="ECO:0000256" key="5">
    <source>
        <dbReference type="ARBA" id="ARBA00023136"/>
    </source>
</evidence>
<comment type="subcellular location">
    <subcellularLocation>
        <location evidence="1">Membrane</location>
        <topology evidence="1">Multi-pass membrane protein</topology>
    </subcellularLocation>
</comment>
<keyword evidence="4 6" id="KW-1133">Transmembrane helix</keyword>
<feature type="transmembrane region" description="Helical" evidence="6">
    <location>
        <begin position="371"/>
        <end position="392"/>
    </location>
</feature>
<feature type="transmembrane region" description="Helical" evidence="6">
    <location>
        <begin position="404"/>
        <end position="437"/>
    </location>
</feature>
<feature type="transmembrane region" description="Helical" evidence="6">
    <location>
        <begin position="186"/>
        <end position="209"/>
    </location>
</feature>
<keyword evidence="5 6" id="KW-0472">Membrane</keyword>
<organism evidence="7 8">
    <name type="scientific">Alishewanella tabrizica</name>
    <dbReference type="NCBI Taxonomy" id="671278"/>
    <lineage>
        <taxon>Bacteria</taxon>
        <taxon>Pseudomonadati</taxon>
        <taxon>Pseudomonadota</taxon>
        <taxon>Gammaproteobacteria</taxon>
        <taxon>Alteromonadales</taxon>
        <taxon>Alteromonadaceae</taxon>
        <taxon>Alishewanella</taxon>
    </lineage>
</organism>
<dbReference type="InterPro" id="IPR001898">
    <property type="entry name" value="SLC13A/DASS"/>
</dbReference>
<feature type="transmembrane region" description="Helical" evidence="6">
    <location>
        <begin position="53"/>
        <end position="70"/>
    </location>
</feature>
<accession>A0ABQ2WG80</accession>
<dbReference type="NCBIfam" id="TIGR00785">
    <property type="entry name" value="dass"/>
    <property type="match status" value="1"/>
</dbReference>
<evidence type="ECO:0000256" key="4">
    <source>
        <dbReference type="ARBA" id="ARBA00022989"/>
    </source>
</evidence>
<comment type="caution">
    <text evidence="7">The sequence shown here is derived from an EMBL/GenBank/DDBJ whole genome shotgun (WGS) entry which is preliminary data.</text>
</comment>
<name>A0ABQ2WG80_9ALTE</name>
<gene>
    <name evidence="7" type="ORF">GCM10008111_08370</name>
</gene>
<dbReference type="RefSeq" id="WP_189480841.1">
    <property type="nucleotide sequence ID" value="NZ_BMYR01000003.1"/>
</dbReference>
<feature type="transmembrane region" description="Helical" evidence="6">
    <location>
        <begin position="29"/>
        <end position="46"/>
    </location>
</feature>
<protein>
    <submittedName>
        <fullName evidence="7">ABC transporter permease</fullName>
    </submittedName>
</protein>
<dbReference type="PANTHER" id="PTHR42826">
    <property type="entry name" value="DICARBOXYLATE TRANSPORTER 2.1, CHLOROPLASTIC"/>
    <property type="match status" value="1"/>
</dbReference>
<evidence type="ECO:0000256" key="2">
    <source>
        <dbReference type="ARBA" id="ARBA00007349"/>
    </source>
</evidence>
<dbReference type="PIRSF" id="PIRSF002457">
    <property type="entry name" value="DASS"/>
    <property type="match status" value="1"/>
</dbReference>
<keyword evidence="3 6" id="KW-0812">Transmembrane</keyword>
<keyword evidence="8" id="KW-1185">Reference proteome</keyword>
<feature type="transmembrane region" description="Helical" evidence="6">
    <location>
        <begin position="284"/>
        <end position="301"/>
    </location>
</feature>
<evidence type="ECO:0000256" key="6">
    <source>
        <dbReference type="SAM" id="Phobius"/>
    </source>
</evidence>
<proteinExistence type="inferred from homology"/>
<comment type="similarity">
    <text evidence="2">Belongs to the SLC13A/DASS transporter (TC 2.A.47) family. DIT1 subfamily.</text>
</comment>
<evidence type="ECO:0000313" key="7">
    <source>
        <dbReference type="EMBL" id="GGW54719.1"/>
    </source>
</evidence>
<evidence type="ECO:0000256" key="3">
    <source>
        <dbReference type="ARBA" id="ARBA00022692"/>
    </source>
</evidence>
<feature type="transmembrane region" description="Helical" evidence="6">
    <location>
        <begin position="457"/>
        <end position="481"/>
    </location>
</feature>